<evidence type="ECO:0000313" key="2">
    <source>
        <dbReference type="Proteomes" id="UP000886998"/>
    </source>
</evidence>
<organism evidence="1 2">
    <name type="scientific">Trichonephila inaurata madagascariensis</name>
    <dbReference type="NCBI Taxonomy" id="2747483"/>
    <lineage>
        <taxon>Eukaryota</taxon>
        <taxon>Metazoa</taxon>
        <taxon>Ecdysozoa</taxon>
        <taxon>Arthropoda</taxon>
        <taxon>Chelicerata</taxon>
        <taxon>Arachnida</taxon>
        <taxon>Araneae</taxon>
        <taxon>Araneomorphae</taxon>
        <taxon>Entelegynae</taxon>
        <taxon>Araneoidea</taxon>
        <taxon>Nephilidae</taxon>
        <taxon>Trichonephila</taxon>
        <taxon>Trichonephila inaurata</taxon>
    </lineage>
</organism>
<gene>
    <name evidence="1" type="primary">NCL1_08277</name>
    <name evidence="1" type="ORF">TNIN_203331</name>
</gene>
<proteinExistence type="predicted"/>
<comment type="caution">
    <text evidence="1">The sequence shown here is derived from an EMBL/GenBank/DDBJ whole genome shotgun (WGS) entry which is preliminary data.</text>
</comment>
<dbReference type="AlphaFoldDB" id="A0A8X6IG61"/>
<dbReference type="EMBL" id="BMAV01025761">
    <property type="protein sequence ID" value="GFS44470.1"/>
    <property type="molecule type" value="Genomic_DNA"/>
</dbReference>
<reference evidence="1" key="1">
    <citation type="submission" date="2020-08" db="EMBL/GenBank/DDBJ databases">
        <title>Multicomponent nature underlies the extraordinary mechanical properties of spider dragline silk.</title>
        <authorList>
            <person name="Kono N."/>
            <person name="Nakamura H."/>
            <person name="Mori M."/>
            <person name="Yoshida Y."/>
            <person name="Ohtoshi R."/>
            <person name="Malay A.D."/>
            <person name="Moran D.A.P."/>
            <person name="Tomita M."/>
            <person name="Numata K."/>
            <person name="Arakawa K."/>
        </authorList>
    </citation>
    <scope>NUCLEOTIDE SEQUENCE</scope>
</reference>
<dbReference type="Proteomes" id="UP000886998">
    <property type="component" value="Unassembled WGS sequence"/>
</dbReference>
<sequence>NSDISIGHQTDHQLAGSSSEICGTHYIKSIIKGGSLLVSFRVQATKPEYLEEVRNVIDSHLGNSGIIEEELTEKLKDLSEALKSKVFVNRQYWASGIGLHSPPSSMKEVSNFALQFPTLVKNTGDGKGSLLDIEVVDLHTVASNFTEYKTNPHLGPVLREVFAKLDDIRVAKSEFESWMDNNNFRKED</sequence>
<feature type="non-terminal residue" evidence="1">
    <location>
        <position position="1"/>
    </location>
</feature>
<dbReference type="OrthoDB" id="10631691at2759"/>
<accession>A0A8X6IG61</accession>
<protein>
    <submittedName>
        <fullName evidence="1">Uncharacterized protein</fullName>
    </submittedName>
</protein>
<name>A0A8X6IG61_9ARAC</name>
<evidence type="ECO:0000313" key="1">
    <source>
        <dbReference type="EMBL" id="GFS44470.1"/>
    </source>
</evidence>
<keyword evidence="2" id="KW-1185">Reference proteome</keyword>